<accession>A0A438CU21</accession>
<dbReference type="InterPro" id="IPR001680">
    <property type="entry name" value="WD40_rpt"/>
</dbReference>
<reference evidence="2 3" key="1">
    <citation type="journal article" date="2018" name="PLoS Genet.">
        <title>Population sequencing reveals clonal diversity and ancestral inbreeding in the grapevine cultivar Chardonnay.</title>
        <authorList>
            <person name="Roach M.J."/>
            <person name="Johnson D.L."/>
            <person name="Bohlmann J."/>
            <person name="van Vuuren H.J."/>
            <person name="Jones S.J."/>
            <person name="Pretorius I.S."/>
            <person name="Schmidt S.A."/>
            <person name="Borneman A.R."/>
        </authorList>
    </citation>
    <scope>NUCLEOTIDE SEQUENCE [LARGE SCALE GENOMIC DNA]</scope>
    <source>
        <strain evidence="3">cv. Chardonnay</strain>
        <tissue evidence="2">Leaf</tissue>
    </source>
</reference>
<dbReference type="PANTHER" id="PTHR19850">
    <property type="entry name" value="GUANINE NUCLEOTIDE-BINDING PROTEIN BETA G PROTEIN BETA"/>
    <property type="match status" value="1"/>
</dbReference>
<dbReference type="EMBL" id="QGNW01001995">
    <property type="protein sequence ID" value="RVW26706.1"/>
    <property type="molecule type" value="Genomic_DNA"/>
</dbReference>
<dbReference type="PROSITE" id="PS50082">
    <property type="entry name" value="WD_REPEATS_2"/>
    <property type="match status" value="1"/>
</dbReference>
<dbReference type="SUPFAM" id="SSF50978">
    <property type="entry name" value="WD40 repeat-like"/>
    <property type="match status" value="1"/>
</dbReference>
<protein>
    <submittedName>
        <fullName evidence="2">Guanine nucleotide-binding protein subunit beta</fullName>
    </submittedName>
</protein>
<sequence>MLRGHKGYVSSCRYAPDKGPHLVTSSSDWTRVLRDITARLRAFVFEGEFQPGHTADVLIMHTFQGHEGDVGAVRVSPDGNESETGSNVGTCRLFDIKTGHRLQVFHQQHDDDEIPYVISIVFSISGRYLSTGHPNDDC</sequence>
<dbReference type="InterPro" id="IPR015943">
    <property type="entry name" value="WD40/YVTN_repeat-like_dom_sf"/>
</dbReference>
<keyword evidence="1" id="KW-0853">WD repeat</keyword>
<dbReference type="Gene3D" id="2.130.10.10">
    <property type="entry name" value="YVTN repeat-like/Quinoprotein amine dehydrogenase"/>
    <property type="match status" value="1"/>
</dbReference>
<dbReference type="Proteomes" id="UP000288805">
    <property type="component" value="Unassembled WGS sequence"/>
</dbReference>
<gene>
    <name evidence="2" type="primary">GBB3</name>
    <name evidence="2" type="ORF">CK203_116356</name>
</gene>
<organism evidence="2 3">
    <name type="scientific">Vitis vinifera</name>
    <name type="common">Grape</name>
    <dbReference type="NCBI Taxonomy" id="29760"/>
    <lineage>
        <taxon>Eukaryota</taxon>
        <taxon>Viridiplantae</taxon>
        <taxon>Streptophyta</taxon>
        <taxon>Embryophyta</taxon>
        <taxon>Tracheophyta</taxon>
        <taxon>Spermatophyta</taxon>
        <taxon>Magnoliopsida</taxon>
        <taxon>eudicotyledons</taxon>
        <taxon>Gunneridae</taxon>
        <taxon>Pentapetalae</taxon>
        <taxon>rosids</taxon>
        <taxon>Vitales</taxon>
        <taxon>Vitaceae</taxon>
        <taxon>Viteae</taxon>
        <taxon>Vitis</taxon>
    </lineage>
</organism>
<feature type="repeat" description="WD" evidence="1">
    <location>
        <begin position="63"/>
        <end position="104"/>
    </location>
</feature>
<evidence type="ECO:0000313" key="3">
    <source>
        <dbReference type="Proteomes" id="UP000288805"/>
    </source>
</evidence>
<dbReference type="InterPro" id="IPR016346">
    <property type="entry name" value="G-protein_beta_1-5"/>
</dbReference>
<dbReference type="AlphaFoldDB" id="A0A438CU21"/>
<evidence type="ECO:0000256" key="1">
    <source>
        <dbReference type="PROSITE-ProRule" id="PRU00221"/>
    </source>
</evidence>
<name>A0A438CU21_VITVI</name>
<dbReference type="GO" id="GO:0007165">
    <property type="term" value="P:signal transduction"/>
    <property type="evidence" value="ECO:0007669"/>
    <property type="project" value="InterPro"/>
</dbReference>
<dbReference type="InterPro" id="IPR036322">
    <property type="entry name" value="WD40_repeat_dom_sf"/>
</dbReference>
<proteinExistence type="predicted"/>
<evidence type="ECO:0000313" key="2">
    <source>
        <dbReference type="EMBL" id="RVW26706.1"/>
    </source>
</evidence>
<dbReference type="Pfam" id="PF00400">
    <property type="entry name" value="WD40"/>
    <property type="match status" value="2"/>
</dbReference>
<comment type="caution">
    <text evidence="2">The sequence shown here is derived from an EMBL/GenBank/DDBJ whole genome shotgun (WGS) entry which is preliminary data.</text>
</comment>